<protein>
    <submittedName>
        <fullName evidence="4">Uncharacterized protein</fullName>
    </submittedName>
</protein>
<evidence type="ECO:0000256" key="2">
    <source>
        <dbReference type="SAM" id="MobiDB-lite"/>
    </source>
</evidence>
<sequence>MIARSLQIKRRILYVGLWIICAYLRCNLLRETTAARKLAWKSSYSSPSGGFSQRTLGLLMVYAGFSVAAVTASLSSEFNSENQFNSYISSASNIARKPREKRDSSYSGTSGGFSLNKSHTGYDIDYRVTDVRGNTHYHKAEADDKGIVRGMYGYMNMQGLYRVVDYTADKSGFHAKIRTNEPGTDSKNPASVEMVAEQPRALFPGNYDEPAQLHQDKRVRGQSQYEQGTKTINKEDEPPFPKTRTMTGVILQGFKPSSYSDGYPDDEEE</sequence>
<keyword evidence="3" id="KW-0472">Membrane</keyword>
<dbReference type="PANTHER" id="PTHR10380">
    <property type="entry name" value="CUTICLE PROTEIN"/>
    <property type="match status" value="1"/>
</dbReference>
<dbReference type="InterPro" id="IPR000618">
    <property type="entry name" value="Insect_cuticle"/>
</dbReference>
<keyword evidence="1" id="KW-0193">Cuticle</keyword>
<keyword evidence="5" id="KW-1185">Reference proteome</keyword>
<dbReference type="GO" id="GO:0062129">
    <property type="term" value="C:chitin-based extracellular matrix"/>
    <property type="evidence" value="ECO:0007669"/>
    <property type="project" value="TreeGrafter"/>
</dbReference>
<gene>
    <name evidence="4" type="ORF">LARSCL_LOCUS10512</name>
</gene>
<feature type="transmembrane region" description="Helical" evidence="3">
    <location>
        <begin position="12"/>
        <end position="30"/>
    </location>
</feature>
<dbReference type="InterPro" id="IPR050468">
    <property type="entry name" value="Cuticle_Struct_Prot"/>
</dbReference>
<dbReference type="EMBL" id="CAXIEN010000124">
    <property type="protein sequence ID" value="CAL1279648.1"/>
    <property type="molecule type" value="Genomic_DNA"/>
</dbReference>
<keyword evidence="3" id="KW-0812">Transmembrane</keyword>
<accession>A0AAV2AAI5</accession>
<organism evidence="4 5">
    <name type="scientific">Larinioides sclopetarius</name>
    <dbReference type="NCBI Taxonomy" id="280406"/>
    <lineage>
        <taxon>Eukaryota</taxon>
        <taxon>Metazoa</taxon>
        <taxon>Ecdysozoa</taxon>
        <taxon>Arthropoda</taxon>
        <taxon>Chelicerata</taxon>
        <taxon>Arachnida</taxon>
        <taxon>Araneae</taxon>
        <taxon>Araneomorphae</taxon>
        <taxon>Entelegynae</taxon>
        <taxon>Araneoidea</taxon>
        <taxon>Araneidae</taxon>
        <taxon>Larinioides</taxon>
    </lineage>
</organism>
<keyword evidence="3" id="KW-1133">Transmembrane helix</keyword>
<proteinExistence type="predicted"/>
<dbReference type="PROSITE" id="PS51155">
    <property type="entry name" value="CHIT_BIND_RR_2"/>
    <property type="match status" value="1"/>
</dbReference>
<evidence type="ECO:0000313" key="5">
    <source>
        <dbReference type="Proteomes" id="UP001497382"/>
    </source>
</evidence>
<dbReference type="Proteomes" id="UP001497382">
    <property type="component" value="Unassembled WGS sequence"/>
</dbReference>
<feature type="compositionally biased region" description="Polar residues" evidence="2">
    <location>
        <begin position="221"/>
        <end position="231"/>
    </location>
</feature>
<reference evidence="4 5" key="1">
    <citation type="submission" date="2024-04" db="EMBL/GenBank/DDBJ databases">
        <authorList>
            <person name="Rising A."/>
            <person name="Reimegard J."/>
            <person name="Sonavane S."/>
            <person name="Akerstrom W."/>
            <person name="Nylinder S."/>
            <person name="Hedman E."/>
            <person name="Kallberg Y."/>
        </authorList>
    </citation>
    <scope>NUCLEOTIDE SEQUENCE [LARGE SCALE GENOMIC DNA]</scope>
</reference>
<dbReference type="GO" id="GO:0008010">
    <property type="term" value="F:structural constituent of chitin-based larval cuticle"/>
    <property type="evidence" value="ECO:0007669"/>
    <property type="project" value="TreeGrafter"/>
</dbReference>
<evidence type="ECO:0000313" key="4">
    <source>
        <dbReference type="EMBL" id="CAL1279648.1"/>
    </source>
</evidence>
<name>A0AAV2AAI5_9ARAC</name>
<evidence type="ECO:0000256" key="1">
    <source>
        <dbReference type="PROSITE-ProRule" id="PRU00497"/>
    </source>
</evidence>
<feature type="region of interest" description="Disordered" evidence="2">
    <location>
        <begin position="214"/>
        <end position="269"/>
    </location>
</feature>
<dbReference type="PANTHER" id="PTHR10380:SF235">
    <property type="entry name" value="CUTICULAR PROTEIN 73D, ISOFORM B"/>
    <property type="match status" value="1"/>
</dbReference>
<comment type="caution">
    <text evidence="4">The sequence shown here is derived from an EMBL/GenBank/DDBJ whole genome shotgun (WGS) entry which is preliminary data.</text>
</comment>
<dbReference type="AlphaFoldDB" id="A0AAV2AAI5"/>
<dbReference type="Pfam" id="PF00379">
    <property type="entry name" value="Chitin_bind_4"/>
    <property type="match status" value="1"/>
</dbReference>
<evidence type="ECO:0000256" key="3">
    <source>
        <dbReference type="SAM" id="Phobius"/>
    </source>
</evidence>